<organism evidence="2 3">
    <name type="scientific">Cupriavidus taiwanensis</name>
    <dbReference type="NCBI Taxonomy" id="164546"/>
    <lineage>
        <taxon>Bacteria</taxon>
        <taxon>Pseudomonadati</taxon>
        <taxon>Pseudomonadota</taxon>
        <taxon>Betaproteobacteria</taxon>
        <taxon>Burkholderiales</taxon>
        <taxon>Burkholderiaceae</taxon>
        <taxon>Cupriavidus</taxon>
    </lineage>
</organism>
<sequence>MPALASHQPRNVCLVIDRVPRVLALMPAGVAQPAGGHDVAFEVTASINSRVEMLGRTLQGVSLALGEVVGRGECFRGSRRIDVPPEHREIACHHSPRAVALGVETGQQLSSGVEGDRRAPGG</sequence>
<dbReference type="AlphaFoldDB" id="A0A375IR01"/>
<keyword evidence="2" id="KW-0614">Plasmid</keyword>
<protein>
    <submittedName>
        <fullName evidence="2">Uncharacterized protein</fullName>
    </submittedName>
</protein>
<feature type="region of interest" description="Disordered" evidence="1">
    <location>
        <begin position="103"/>
        <end position="122"/>
    </location>
</feature>
<evidence type="ECO:0000313" key="3">
    <source>
        <dbReference type="Proteomes" id="UP000255505"/>
    </source>
</evidence>
<dbReference type="Proteomes" id="UP000255505">
    <property type="component" value="Plasmid III"/>
</dbReference>
<accession>A0A375IR01</accession>
<evidence type="ECO:0000256" key="1">
    <source>
        <dbReference type="SAM" id="MobiDB-lite"/>
    </source>
</evidence>
<name>A0A375IR01_9BURK</name>
<dbReference type="EMBL" id="LT991978">
    <property type="protein sequence ID" value="SPK77096.1"/>
    <property type="molecule type" value="Genomic_DNA"/>
</dbReference>
<gene>
    <name evidence="2" type="ORF">CT19425_P20068</name>
</gene>
<reference evidence="2 3" key="1">
    <citation type="submission" date="2018-01" db="EMBL/GenBank/DDBJ databases">
        <authorList>
            <person name="Gaut B.S."/>
            <person name="Morton B.R."/>
            <person name="Clegg M.T."/>
            <person name="Duvall M.R."/>
        </authorList>
    </citation>
    <scope>NUCLEOTIDE SEQUENCE [LARGE SCALE GENOMIC DNA]</scope>
    <source>
        <strain evidence="2">Cupriavidus taiwanensis LMG 19425</strain>
        <plasmid evidence="3">Plasmid iii</plasmid>
    </source>
</reference>
<geneLocation type="plasmid" evidence="2">
    <name>III</name>
</geneLocation>
<proteinExistence type="predicted"/>
<evidence type="ECO:0000313" key="2">
    <source>
        <dbReference type="EMBL" id="SPK77096.1"/>
    </source>
</evidence>